<organism evidence="1 2">
    <name type="scientific">Paramecium bursaria Chlorella virus MT325</name>
    <name type="common">PBCV-MT325</name>
    <dbReference type="NCBI Taxonomy" id="346932"/>
    <lineage>
        <taxon>Viruses</taxon>
        <taxon>Varidnaviria</taxon>
        <taxon>Bamfordvirae</taxon>
        <taxon>Nucleocytoviricota</taxon>
        <taxon>Megaviricetes</taxon>
        <taxon>Algavirales</taxon>
        <taxon>Phycodnaviridae</taxon>
        <taxon>Chlorovirus</taxon>
        <taxon>Chlorovirus conductrix</taxon>
        <taxon>Paramecium bursaria Chlorella virus A1</taxon>
    </lineage>
</organism>
<proteinExistence type="predicted"/>
<accession>A7IVA8</accession>
<name>A7IVA8_PBCVM</name>
<protein>
    <submittedName>
        <fullName evidence="1">Uncharacterized protein m728R</fullName>
    </submittedName>
</protein>
<dbReference type="EMBL" id="DQ491001">
    <property type="protein sequence ID" value="ABT14282.1"/>
    <property type="molecule type" value="Genomic_DNA"/>
</dbReference>
<dbReference type="Proteomes" id="UP000246715">
    <property type="component" value="Segment"/>
</dbReference>
<gene>
    <name evidence="1" type="primary">m728R</name>
    <name evidence="1" type="ORF">MT325_m728R</name>
</gene>
<evidence type="ECO:0000313" key="2">
    <source>
        <dbReference type="Proteomes" id="UP000246715"/>
    </source>
</evidence>
<organismHost>
    <name type="scientific">Paramecium bursaria</name>
    <dbReference type="NCBI Taxonomy" id="74790"/>
</organismHost>
<sequence>MPCVRSVRMIKQSTACKGQGRQFPSAKKVIFCGFTPVIIWFHEARRGIYELSRHKLFSSKHPKTTKF</sequence>
<evidence type="ECO:0000313" key="1">
    <source>
        <dbReference type="EMBL" id="ABT14282.1"/>
    </source>
</evidence>
<reference evidence="1 2" key="1">
    <citation type="journal article" date="2007" name="Virology">
        <title>Sequence and annotation of the 314-kb MT325 and the 321-kb FR483 viruses that infect Chlorella Pbi.</title>
        <authorList>
            <person name="Fitzgerald L.A."/>
            <person name="Graves M.V."/>
            <person name="Li X."/>
            <person name="Feldblyum T."/>
            <person name="Hartigan J."/>
            <person name="Van Etten J.L."/>
        </authorList>
    </citation>
    <scope>NUCLEOTIDE SEQUENCE [LARGE SCALE GENOMIC DNA]</scope>
    <source>
        <strain evidence="1 2">MT325</strain>
    </source>
</reference>